<evidence type="ECO:0000256" key="7">
    <source>
        <dbReference type="ARBA" id="ARBA00022490"/>
    </source>
</evidence>
<comment type="caution">
    <text evidence="18">The sequence shown here is derived from an EMBL/GenBank/DDBJ whole genome shotgun (WGS) entry which is preliminary data.</text>
</comment>
<dbReference type="InterPro" id="IPR050408">
    <property type="entry name" value="HGPRT"/>
</dbReference>
<gene>
    <name evidence="18" type="primary">hpt</name>
    <name evidence="18" type="ORF">HMPREF0494_1531</name>
</gene>
<evidence type="ECO:0000256" key="15">
    <source>
        <dbReference type="ARBA" id="ARBA00049402"/>
    </source>
</evidence>
<dbReference type="PANTHER" id="PTHR43340:SF1">
    <property type="entry name" value="HYPOXANTHINE PHOSPHORIBOSYLTRANSFERASE"/>
    <property type="match status" value="1"/>
</dbReference>
<dbReference type="PANTHER" id="PTHR43340">
    <property type="entry name" value="HYPOXANTHINE-GUANINE PHOSPHORIBOSYLTRANSFERASE"/>
    <property type="match status" value="1"/>
</dbReference>
<keyword evidence="10 16" id="KW-0479">Metal-binding</keyword>
<dbReference type="CDD" id="cd06223">
    <property type="entry name" value="PRTases_typeI"/>
    <property type="match status" value="1"/>
</dbReference>
<dbReference type="AlphaFoldDB" id="C8P887"/>
<name>C8P887_9LACO</name>
<comment type="function">
    <text evidence="2">Purine salvage pathway enzyme that catalyzes the transfer of the ribosyl-5-phosphate group from 5-phospho-alpha-D-ribose 1-diphosphate (PRPP) to the N9 position of the 6-oxopurines hypoxanthine and guanine to form the corresponding ribonucleotides IMP (inosine 5'-monophosphate) and GMP (guanosine 5'-monophosphate), with the release of PPi.</text>
</comment>
<dbReference type="Proteomes" id="UP000003675">
    <property type="component" value="Unassembled WGS sequence"/>
</dbReference>
<dbReference type="FunFam" id="3.40.50.2020:FF:000006">
    <property type="entry name" value="Hypoxanthine phosphoribosyltransferase"/>
    <property type="match status" value="1"/>
</dbReference>
<comment type="catalytic activity">
    <reaction evidence="15">
        <text>IMP + diphosphate = hypoxanthine + 5-phospho-alpha-D-ribose 1-diphosphate</text>
        <dbReference type="Rhea" id="RHEA:17973"/>
        <dbReference type="ChEBI" id="CHEBI:17368"/>
        <dbReference type="ChEBI" id="CHEBI:33019"/>
        <dbReference type="ChEBI" id="CHEBI:58017"/>
        <dbReference type="ChEBI" id="CHEBI:58053"/>
        <dbReference type="EC" id="2.4.2.8"/>
    </reaction>
    <physiologicalReaction direction="right-to-left" evidence="15">
        <dbReference type="Rhea" id="RHEA:17975"/>
    </physiologicalReaction>
</comment>
<evidence type="ECO:0000256" key="1">
    <source>
        <dbReference type="ARBA" id="ARBA00001946"/>
    </source>
</evidence>
<keyword evidence="7 16" id="KW-0963">Cytoplasm</keyword>
<dbReference type="Pfam" id="PF00156">
    <property type="entry name" value="Pribosyltran"/>
    <property type="match status" value="1"/>
</dbReference>
<dbReference type="Gene3D" id="3.40.50.2020">
    <property type="match status" value="1"/>
</dbReference>
<evidence type="ECO:0000256" key="10">
    <source>
        <dbReference type="ARBA" id="ARBA00022723"/>
    </source>
</evidence>
<reference evidence="18 19" key="1">
    <citation type="submission" date="2009-09" db="EMBL/GenBank/DDBJ databases">
        <authorList>
            <person name="Qin X."/>
            <person name="Bachman B."/>
            <person name="Battles P."/>
            <person name="Bell A."/>
            <person name="Bess C."/>
            <person name="Bickham C."/>
            <person name="Chaboub L."/>
            <person name="Chen D."/>
            <person name="Coyle M."/>
            <person name="Deiros D.R."/>
            <person name="Dinh H."/>
            <person name="Forbes L."/>
            <person name="Fowler G."/>
            <person name="Francisco L."/>
            <person name="Fu Q."/>
            <person name="Gubbala S."/>
            <person name="Hale W."/>
            <person name="Han Y."/>
            <person name="Hemphill L."/>
            <person name="Highlander S.K."/>
            <person name="Hirani K."/>
            <person name="Hogues M."/>
            <person name="Jackson L."/>
            <person name="Jakkamsetti A."/>
            <person name="Javaid M."/>
            <person name="Jiang H."/>
            <person name="Korchina V."/>
            <person name="Kovar C."/>
            <person name="Lara F."/>
            <person name="Lee S."/>
            <person name="Mata R."/>
            <person name="Mathew T."/>
            <person name="Moen C."/>
            <person name="Morales K."/>
            <person name="Munidasa M."/>
            <person name="Nazareth L."/>
            <person name="Ngo R."/>
            <person name="Nguyen L."/>
            <person name="Okwuonu G."/>
            <person name="Ongeri F."/>
            <person name="Patil S."/>
            <person name="Petrosino J."/>
            <person name="Pham C."/>
            <person name="Pham P."/>
            <person name="Pu L.-L."/>
            <person name="Puazo M."/>
            <person name="Raj R."/>
            <person name="Reid J."/>
            <person name="Rouhana J."/>
            <person name="Saada N."/>
            <person name="Shang Y."/>
            <person name="Simmons D."/>
            <person name="Thornton R."/>
            <person name="Warren J."/>
            <person name="Weissenberger G."/>
            <person name="Zhang J."/>
            <person name="Zhang L."/>
            <person name="Zhou C."/>
            <person name="Zhu D."/>
            <person name="Muzny D."/>
            <person name="Worley K."/>
            <person name="Gibbs R."/>
        </authorList>
    </citation>
    <scope>NUCLEOTIDE SEQUENCE [LARGE SCALE GENOMIC DNA]</scope>
    <source>
        <strain evidence="18 19">DSM 16041</strain>
    </source>
</reference>
<dbReference type="UniPathway" id="UPA00591">
    <property type="reaction ID" value="UER00648"/>
</dbReference>
<dbReference type="GO" id="GO:0000287">
    <property type="term" value="F:magnesium ion binding"/>
    <property type="evidence" value="ECO:0007669"/>
    <property type="project" value="TreeGrafter"/>
</dbReference>
<accession>C8P887</accession>
<evidence type="ECO:0000256" key="9">
    <source>
        <dbReference type="ARBA" id="ARBA00022679"/>
    </source>
</evidence>
<organism evidence="18 19">
    <name type="scientific">Limosilactobacillus antri DSM 16041</name>
    <dbReference type="NCBI Taxonomy" id="525309"/>
    <lineage>
        <taxon>Bacteria</taxon>
        <taxon>Bacillati</taxon>
        <taxon>Bacillota</taxon>
        <taxon>Bacilli</taxon>
        <taxon>Lactobacillales</taxon>
        <taxon>Lactobacillaceae</taxon>
        <taxon>Limosilactobacillus</taxon>
    </lineage>
</organism>
<comment type="subcellular location">
    <subcellularLocation>
        <location evidence="3 16">Cytoplasm</location>
    </subcellularLocation>
</comment>
<dbReference type="InterPro" id="IPR005904">
    <property type="entry name" value="Hxn_phspho_trans"/>
</dbReference>
<dbReference type="GO" id="GO:0032263">
    <property type="term" value="P:GMP salvage"/>
    <property type="evidence" value="ECO:0007669"/>
    <property type="project" value="UniProtKB-UniPathway"/>
</dbReference>
<evidence type="ECO:0000256" key="5">
    <source>
        <dbReference type="ARBA" id="ARBA00004676"/>
    </source>
</evidence>
<dbReference type="GO" id="GO:0032264">
    <property type="term" value="P:IMP salvage"/>
    <property type="evidence" value="ECO:0007669"/>
    <property type="project" value="UniProtKB-UniPathway"/>
</dbReference>
<keyword evidence="9 16" id="KW-0808">Transferase</keyword>
<dbReference type="GO" id="GO:0004422">
    <property type="term" value="F:hypoxanthine phosphoribosyltransferase activity"/>
    <property type="evidence" value="ECO:0007669"/>
    <property type="project" value="InterPro"/>
</dbReference>
<dbReference type="UniPathway" id="UPA00909">
    <property type="reaction ID" value="UER00887"/>
</dbReference>
<evidence type="ECO:0000256" key="4">
    <source>
        <dbReference type="ARBA" id="ARBA00004669"/>
    </source>
</evidence>
<evidence type="ECO:0000313" key="19">
    <source>
        <dbReference type="Proteomes" id="UP000003675"/>
    </source>
</evidence>
<dbReference type="GO" id="GO:0006178">
    <property type="term" value="P:guanine salvage"/>
    <property type="evidence" value="ECO:0007669"/>
    <property type="project" value="TreeGrafter"/>
</dbReference>
<evidence type="ECO:0000256" key="2">
    <source>
        <dbReference type="ARBA" id="ARBA00002049"/>
    </source>
</evidence>
<evidence type="ECO:0000313" key="18">
    <source>
        <dbReference type="EMBL" id="EEW53291.1"/>
    </source>
</evidence>
<dbReference type="GO" id="GO:0046100">
    <property type="term" value="P:hypoxanthine metabolic process"/>
    <property type="evidence" value="ECO:0007669"/>
    <property type="project" value="TreeGrafter"/>
</dbReference>
<comment type="cofactor">
    <cofactor evidence="1 16">
        <name>Mg(2+)</name>
        <dbReference type="ChEBI" id="CHEBI:18420"/>
    </cofactor>
</comment>
<proteinExistence type="inferred from homology"/>
<evidence type="ECO:0000256" key="13">
    <source>
        <dbReference type="ARBA" id="ARBA00022842"/>
    </source>
</evidence>
<dbReference type="GO" id="GO:0005829">
    <property type="term" value="C:cytosol"/>
    <property type="evidence" value="ECO:0007669"/>
    <property type="project" value="TreeGrafter"/>
</dbReference>
<evidence type="ECO:0000256" key="11">
    <source>
        <dbReference type="ARBA" id="ARBA00022726"/>
    </source>
</evidence>
<dbReference type="EC" id="2.4.2.8" evidence="16"/>
<protein>
    <recommendedName>
        <fullName evidence="16">Hypoxanthine phosphoribosyltransferase</fullName>
        <ecNumber evidence="16">2.4.2.8</ecNumber>
    </recommendedName>
</protein>
<keyword evidence="8 16" id="KW-0328">Glycosyltransferase</keyword>
<evidence type="ECO:0000256" key="12">
    <source>
        <dbReference type="ARBA" id="ARBA00022741"/>
    </source>
</evidence>
<dbReference type="SUPFAM" id="SSF53271">
    <property type="entry name" value="PRTase-like"/>
    <property type="match status" value="1"/>
</dbReference>
<comment type="catalytic activity">
    <reaction evidence="14">
        <text>GMP + diphosphate = guanine + 5-phospho-alpha-D-ribose 1-diphosphate</text>
        <dbReference type="Rhea" id="RHEA:25424"/>
        <dbReference type="ChEBI" id="CHEBI:16235"/>
        <dbReference type="ChEBI" id="CHEBI:33019"/>
        <dbReference type="ChEBI" id="CHEBI:58017"/>
        <dbReference type="ChEBI" id="CHEBI:58115"/>
        <dbReference type="EC" id="2.4.2.8"/>
    </reaction>
    <physiologicalReaction direction="right-to-left" evidence="14">
        <dbReference type="Rhea" id="RHEA:25426"/>
    </physiologicalReaction>
</comment>
<evidence type="ECO:0000256" key="14">
    <source>
        <dbReference type="ARBA" id="ARBA00048811"/>
    </source>
</evidence>
<dbReference type="InterPro" id="IPR000836">
    <property type="entry name" value="PRTase_dom"/>
</dbReference>
<evidence type="ECO:0000256" key="8">
    <source>
        <dbReference type="ARBA" id="ARBA00022676"/>
    </source>
</evidence>
<keyword evidence="12 16" id="KW-0547">Nucleotide-binding</keyword>
<evidence type="ECO:0000256" key="16">
    <source>
        <dbReference type="RuleBase" id="RU364099"/>
    </source>
</evidence>
<dbReference type="eggNOG" id="COG0634">
    <property type="taxonomic scope" value="Bacteria"/>
</dbReference>
<evidence type="ECO:0000256" key="3">
    <source>
        <dbReference type="ARBA" id="ARBA00004496"/>
    </source>
</evidence>
<sequence>MSGRKYSAFANKVRRKSMNNDIEQVLYSQEEVSQRIDELAATITEKYQGEFPVVVPVMTGAMMFAAELMKRLAFKLNIDYVDVSSYEDNSQSSGRVRLLRDLSHDVDGRPVLIIEDIVDTGHTLQFLAKLFASRGAKSIETCSLLDKPARREVAVNADYVGFEVPNEFIVGYGLDYDGLYRNLPYVGILKRSVYEK</sequence>
<dbReference type="STRING" id="525309.HMPREF0494_1531"/>
<evidence type="ECO:0000259" key="17">
    <source>
        <dbReference type="Pfam" id="PF00156"/>
    </source>
</evidence>
<dbReference type="InterPro" id="IPR029057">
    <property type="entry name" value="PRTase-like"/>
</dbReference>
<keyword evidence="11 16" id="KW-0660">Purine salvage</keyword>
<comment type="similarity">
    <text evidence="6 16">Belongs to the purine/pyrimidine phosphoribosyltransferase family.</text>
</comment>
<dbReference type="GO" id="GO:0000166">
    <property type="term" value="F:nucleotide binding"/>
    <property type="evidence" value="ECO:0007669"/>
    <property type="project" value="UniProtKB-KW"/>
</dbReference>
<dbReference type="GO" id="GO:0006166">
    <property type="term" value="P:purine ribonucleoside salvage"/>
    <property type="evidence" value="ECO:0007669"/>
    <property type="project" value="UniProtKB-KW"/>
</dbReference>
<dbReference type="EMBL" id="ACLL01000043">
    <property type="protein sequence ID" value="EEW53291.1"/>
    <property type="molecule type" value="Genomic_DNA"/>
</dbReference>
<comment type="pathway">
    <text evidence="4 16">Purine metabolism; IMP biosynthesis via salvage pathway; IMP from hypoxanthine: step 1/1.</text>
</comment>
<evidence type="ECO:0000256" key="6">
    <source>
        <dbReference type="ARBA" id="ARBA00008391"/>
    </source>
</evidence>
<dbReference type="HOGENOM" id="CLU_073615_0_0_9"/>
<feature type="domain" description="Phosphoribosyltransferase" evidence="17">
    <location>
        <begin position="27"/>
        <end position="176"/>
    </location>
</feature>
<keyword evidence="13 16" id="KW-0460">Magnesium</keyword>
<dbReference type="NCBIfam" id="TIGR01203">
    <property type="entry name" value="HGPRTase"/>
    <property type="match status" value="1"/>
</dbReference>
<comment type="pathway">
    <text evidence="5">Purine metabolism; GMP biosynthesis via salvage pathway; GMP from guanine: step 1/1.</text>
</comment>
<dbReference type="GO" id="GO:0052657">
    <property type="term" value="F:guanine phosphoribosyltransferase activity"/>
    <property type="evidence" value="ECO:0007669"/>
    <property type="project" value="UniProtKB-ARBA"/>
</dbReference>